<protein>
    <submittedName>
        <fullName evidence="1">Uncharacterized protein</fullName>
    </submittedName>
</protein>
<proteinExistence type="predicted"/>
<dbReference type="Proteomes" id="UP000238479">
    <property type="component" value="Chromosome 5"/>
</dbReference>
<accession>A0A2P6QBK1</accession>
<dbReference type="EMBL" id="PDCK01000043">
    <property type="protein sequence ID" value="PRQ31543.1"/>
    <property type="molecule type" value="Genomic_DNA"/>
</dbReference>
<keyword evidence="2" id="KW-1185">Reference proteome</keyword>
<gene>
    <name evidence="1" type="ORF">RchiOBHm_Chr5g0036621</name>
</gene>
<dbReference type="Gramene" id="PRQ31543">
    <property type="protein sequence ID" value="PRQ31543"/>
    <property type="gene ID" value="RchiOBHm_Chr5g0036621"/>
</dbReference>
<name>A0A2P6QBK1_ROSCH</name>
<organism evidence="1 2">
    <name type="scientific">Rosa chinensis</name>
    <name type="common">China rose</name>
    <dbReference type="NCBI Taxonomy" id="74649"/>
    <lineage>
        <taxon>Eukaryota</taxon>
        <taxon>Viridiplantae</taxon>
        <taxon>Streptophyta</taxon>
        <taxon>Embryophyta</taxon>
        <taxon>Tracheophyta</taxon>
        <taxon>Spermatophyta</taxon>
        <taxon>Magnoliopsida</taxon>
        <taxon>eudicotyledons</taxon>
        <taxon>Gunneridae</taxon>
        <taxon>Pentapetalae</taxon>
        <taxon>rosids</taxon>
        <taxon>fabids</taxon>
        <taxon>Rosales</taxon>
        <taxon>Rosaceae</taxon>
        <taxon>Rosoideae</taxon>
        <taxon>Rosoideae incertae sedis</taxon>
        <taxon>Rosa</taxon>
    </lineage>
</organism>
<comment type="caution">
    <text evidence="1">The sequence shown here is derived from an EMBL/GenBank/DDBJ whole genome shotgun (WGS) entry which is preliminary data.</text>
</comment>
<dbReference type="AlphaFoldDB" id="A0A2P6QBK1"/>
<sequence length="179" mass="20646">MGYVQIIRQQNRYNDNCQLSEWPKMGTNHTAIIHITHRFLTNHCLLIYTHTTEVIKLCCRKVNQTTEEIELCCPKVDHTTDIVQALKFKDQSDNTQTKSLLSDMLNIQHLETKNCCLKAELQLLRSCSWHLSSHHTTVITHTRCLCVYQTTVFHNGSLYNGGTPNKTTVSVCRLIRFLA</sequence>
<evidence type="ECO:0000313" key="2">
    <source>
        <dbReference type="Proteomes" id="UP000238479"/>
    </source>
</evidence>
<reference evidence="1 2" key="1">
    <citation type="journal article" date="2018" name="Nat. Genet.">
        <title>The Rosa genome provides new insights in the design of modern roses.</title>
        <authorList>
            <person name="Bendahmane M."/>
        </authorList>
    </citation>
    <scope>NUCLEOTIDE SEQUENCE [LARGE SCALE GENOMIC DNA]</scope>
    <source>
        <strain evidence="2">cv. Old Blush</strain>
    </source>
</reference>
<evidence type="ECO:0000313" key="1">
    <source>
        <dbReference type="EMBL" id="PRQ31543.1"/>
    </source>
</evidence>